<dbReference type="EnsemblMetazoa" id="XM_024229234.1">
    <property type="protein sequence ID" value="XP_024085002.1"/>
    <property type="gene ID" value="LOC106673345"/>
</dbReference>
<dbReference type="EnsemblMetazoa" id="XM_014405433.2">
    <property type="protein sequence ID" value="XP_014260919.1"/>
    <property type="gene ID" value="LOC106673345"/>
</dbReference>
<protein>
    <submittedName>
        <fullName evidence="2">Uncharacterized protein</fullName>
    </submittedName>
</protein>
<feature type="compositionally biased region" description="Low complexity" evidence="1">
    <location>
        <begin position="499"/>
        <end position="510"/>
    </location>
</feature>
<dbReference type="RefSeq" id="XP_014260919.1">
    <property type="nucleotide sequence ID" value="XM_014405433.2"/>
</dbReference>
<proteinExistence type="predicted"/>
<feature type="region of interest" description="Disordered" evidence="1">
    <location>
        <begin position="206"/>
        <end position="235"/>
    </location>
</feature>
<evidence type="ECO:0000313" key="2">
    <source>
        <dbReference type="EnsemblMetazoa" id="XP_014260919.1"/>
    </source>
</evidence>
<dbReference type="KEGG" id="clec:106673345"/>
<dbReference type="AlphaFoldDB" id="A0A8I6TL57"/>
<feature type="region of interest" description="Disordered" evidence="1">
    <location>
        <begin position="488"/>
        <end position="539"/>
    </location>
</feature>
<evidence type="ECO:0000313" key="3">
    <source>
        <dbReference type="Proteomes" id="UP000494040"/>
    </source>
</evidence>
<dbReference type="Proteomes" id="UP000494040">
    <property type="component" value="Unassembled WGS sequence"/>
</dbReference>
<sequence length="539" mass="60728">MPKETETRQPADGDEEFQPLDFVEEGNEQTWLICVDGEVEKLYDITEFLDLTNLNCKFRSPNEQGEGASKAIMRQHPKQRHLAKPDDASYLKERAIRSRNLMFKENRGVMNLNADSPIFINTAQIEPTLYFQNLSNPNKTTPLSTSGSNIKRLGPLYDSLIEKCDRSLLDEMEIPNKSNTSLLSSSPLSSMNKLIESDDIINTNAESAADRKINTKTFTRPKKPQAKQNQPGRKNIVDELAQKYSVAYLNNTDINSPDLDSPLDGEGKELTFQLNSTKLPEDLDNAQSSEVNKTWEIIKQDINSTSPTISPKVCTEEVNKADSMNETFLQNEKAVNESFSSDVRSIKCINKTFDKNGRLDEKSIAVENNKIIDTEIKKTGESPGHVTNECNNDEDNILNRTFVTNSKETTPSPEFHPRLMSTPKINDIKTRSKIQPPRKKCLHMPRNIYVLETANSMRKVVSEENLMKPMKILRKPLYYASTTNLNNNNNPNIGMSTESLPGPSSSLASAKAEGSRLPVPKRRSSRIPMISKIPTPFQR</sequence>
<organism evidence="2 3">
    <name type="scientific">Cimex lectularius</name>
    <name type="common">Bed bug</name>
    <name type="synonym">Acanthia lectularia</name>
    <dbReference type="NCBI Taxonomy" id="79782"/>
    <lineage>
        <taxon>Eukaryota</taxon>
        <taxon>Metazoa</taxon>
        <taxon>Ecdysozoa</taxon>
        <taxon>Arthropoda</taxon>
        <taxon>Hexapoda</taxon>
        <taxon>Insecta</taxon>
        <taxon>Pterygota</taxon>
        <taxon>Neoptera</taxon>
        <taxon>Paraneoptera</taxon>
        <taxon>Hemiptera</taxon>
        <taxon>Heteroptera</taxon>
        <taxon>Panheteroptera</taxon>
        <taxon>Cimicomorpha</taxon>
        <taxon>Cimicidae</taxon>
        <taxon>Cimex</taxon>
    </lineage>
</organism>
<evidence type="ECO:0000256" key="1">
    <source>
        <dbReference type="SAM" id="MobiDB-lite"/>
    </source>
</evidence>
<accession>A0A8I6TL57</accession>
<dbReference type="RefSeq" id="XP_024085002.1">
    <property type="nucleotide sequence ID" value="XM_024229234.1"/>
</dbReference>
<dbReference type="GeneID" id="106673345"/>
<reference evidence="2" key="1">
    <citation type="submission" date="2022-01" db="UniProtKB">
        <authorList>
            <consortium name="EnsemblMetazoa"/>
        </authorList>
    </citation>
    <scope>IDENTIFICATION</scope>
</reference>
<keyword evidence="3" id="KW-1185">Reference proteome</keyword>
<name>A0A8I6TL57_CIMLE</name>